<dbReference type="InterPro" id="IPR001867">
    <property type="entry name" value="OmpR/PhoB-type_DNA-bd"/>
</dbReference>
<feature type="compositionally biased region" description="Low complexity" evidence="6">
    <location>
        <begin position="280"/>
        <end position="291"/>
    </location>
</feature>
<dbReference type="Pfam" id="PF00486">
    <property type="entry name" value="Trans_reg_C"/>
    <property type="match status" value="1"/>
</dbReference>
<dbReference type="SUPFAM" id="SSF46894">
    <property type="entry name" value="C-terminal effector domain of the bipartite response regulators"/>
    <property type="match status" value="1"/>
</dbReference>
<dbReference type="PANTHER" id="PTHR35807:SF1">
    <property type="entry name" value="TRANSCRIPTIONAL REGULATOR REDD"/>
    <property type="match status" value="1"/>
</dbReference>
<comment type="caution">
    <text evidence="9">The sequence shown here is derived from an EMBL/GenBank/DDBJ whole genome shotgun (WGS) entry which is preliminary data.</text>
</comment>
<gene>
    <name evidence="9" type="ORF">ACFFR3_31585</name>
</gene>
<dbReference type="Gene3D" id="3.40.50.300">
    <property type="entry name" value="P-loop containing nucleotide triphosphate hydrolases"/>
    <property type="match status" value="1"/>
</dbReference>
<dbReference type="SUPFAM" id="SSF52540">
    <property type="entry name" value="P-loop containing nucleoside triphosphate hydrolases"/>
    <property type="match status" value="1"/>
</dbReference>
<dbReference type="InterPro" id="IPR036388">
    <property type="entry name" value="WH-like_DNA-bd_sf"/>
</dbReference>
<organism evidence="9 10">
    <name type="scientific">Nonomuraea salmonea</name>
    <dbReference type="NCBI Taxonomy" id="46181"/>
    <lineage>
        <taxon>Bacteria</taxon>
        <taxon>Bacillati</taxon>
        <taxon>Actinomycetota</taxon>
        <taxon>Actinomycetes</taxon>
        <taxon>Streptosporangiales</taxon>
        <taxon>Streptosporangiaceae</taxon>
        <taxon>Nonomuraea</taxon>
    </lineage>
</organism>
<evidence type="ECO:0000256" key="5">
    <source>
        <dbReference type="PROSITE-ProRule" id="PRU01091"/>
    </source>
</evidence>
<dbReference type="PRINTS" id="PR00364">
    <property type="entry name" value="DISEASERSIST"/>
</dbReference>
<dbReference type="Gene3D" id="1.25.40.10">
    <property type="entry name" value="Tetratricopeptide repeat domain"/>
    <property type="match status" value="1"/>
</dbReference>
<dbReference type="RefSeq" id="WP_379484321.1">
    <property type="nucleotide sequence ID" value="NZ_JBHMCF010000037.1"/>
</dbReference>
<dbReference type="PANTHER" id="PTHR35807">
    <property type="entry name" value="TRANSCRIPTIONAL REGULATOR REDD-RELATED"/>
    <property type="match status" value="1"/>
</dbReference>
<dbReference type="SMART" id="SM00862">
    <property type="entry name" value="Trans_reg_C"/>
    <property type="match status" value="1"/>
</dbReference>
<dbReference type="InterPro" id="IPR011990">
    <property type="entry name" value="TPR-like_helical_dom_sf"/>
</dbReference>
<evidence type="ECO:0000256" key="1">
    <source>
        <dbReference type="ARBA" id="ARBA00005820"/>
    </source>
</evidence>
<keyword evidence="4" id="KW-0804">Transcription</keyword>
<keyword evidence="10" id="KW-1185">Reference proteome</keyword>
<dbReference type="InterPro" id="IPR027417">
    <property type="entry name" value="P-loop_NTPase"/>
</dbReference>
<keyword evidence="2" id="KW-0805">Transcription regulation</keyword>
<dbReference type="Gene3D" id="1.10.260.40">
    <property type="entry name" value="lambda repressor-like DNA-binding domains"/>
    <property type="match status" value="1"/>
</dbReference>
<keyword evidence="3 5" id="KW-0238">DNA-binding</keyword>
<dbReference type="InterPro" id="IPR010982">
    <property type="entry name" value="Lambda_DNA-bd_dom_sf"/>
</dbReference>
<dbReference type="InterPro" id="IPR002182">
    <property type="entry name" value="NB-ARC"/>
</dbReference>
<dbReference type="Proteomes" id="UP001589568">
    <property type="component" value="Unassembled WGS sequence"/>
</dbReference>
<dbReference type="CDD" id="cd00093">
    <property type="entry name" value="HTH_XRE"/>
    <property type="match status" value="1"/>
</dbReference>
<dbReference type="PROSITE" id="PS51755">
    <property type="entry name" value="OMPR_PHOB"/>
    <property type="match status" value="1"/>
</dbReference>
<dbReference type="Pfam" id="PF13560">
    <property type="entry name" value="HTH_31"/>
    <property type="match status" value="1"/>
</dbReference>
<evidence type="ECO:0000256" key="3">
    <source>
        <dbReference type="ARBA" id="ARBA00023125"/>
    </source>
</evidence>
<protein>
    <submittedName>
        <fullName evidence="9">BTAD domain-containing putative transcriptional regulator</fullName>
    </submittedName>
</protein>
<feature type="region of interest" description="Disordered" evidence="6">
    <location>
        <begin position="239"/>
        <end position="297"/>
    </location>
</feature>
<evidence type="ECO:0000256" key="2">
    <source>
        <dbReference type="ARBA" id="ARBA00023015"/>
    </source>
</evidence>
<dbReference type="Gene3D" id="1.10.10.10">
    <property type="entry name" value="Winged helix-like DNA-binding domain superfamily/Winged helix DNA-binding domain"/>
    <property type="match status" value="1"/>
</dbReference>
<dbReference type="Pfam" id="PF03704">
    <property type="entry name" value="BTAD"/>
    <property type="match status" value="1"/>
</dbReference>
<proteinExistence type="inferred from homology"/>
<evidence type="ECO:0000259" key="7">
    <source>
        <dbReference type="PROSITE" id="PS50943"/>
    </source>
</evidence>
<dbReference type="Pfam" id="PF00931">
    <property type="entry name" value="NB-ARC"/>
    <property type="match status" value="1"/>
</dbReference>
<feature type="domain" description="OmpR/PhoB-type" evidence="8">
    <location>
        <begin position="1"/>
        <end position="92"/>
    </location>
</feature>
<name>A0ABV5NV12_9ACTN</name>
<dbReference type="InterPro" id="IPR051677">
    <property type="entry name" value="AfsR-DnrI-RedD_regulator"/>
</dbReference>
<evidence type="ECO:0000256" key="4">
    <source>
        <dbReference type="ARBA" id="ARBA00023163"/>
    </source>
</evidence>
<dbReference type="InterPro" id="IPR005158">
    <property type="entry name" value="BTAD"/>
</dbReference>
<dbReference type="SUPFAM" id="SSF47413">
    <property type="entry name" value="lambda repressor-like DNA-binding domains"/>
    <property type="match status" value="1"/>
</dbReference>
<dbReference type="PROSITE" id="PS50943">
    <property type="entry name" value="HTH_CROC1"/>
    <property type="match status" value="1"/>
</dbReference>
<evidence type="ECO:0000256" key="6">
    <source>
        <dbReference type="SAM" id="MobiDB-lite"/>
    </source>
</evidence>
<evidence type="ECO:0000259" key="8">
    <source>
        <dbReference type="PROSITE" id="PS51755"/>
    </source>
</evidence>
<comment type="similarity">
    <text evidence="1">Belongs to the AfsR/DnrI/RedD regulatory family.</text>
</comment>
<evidence type="ECO:0000313" key="10">
    <source>
        <dbReference type="Proteomes" id="UP001589568"/>
    </source>
</evidence>
<feature type="domain" description="HTH cro/C1-type" evidence="7">
    <location>
        <begin position="317"/>
        <end position="372"/>
    </location>
</feature>
<dbReference type="InterPro" id="IPR001387">
    <property type="entry name" value="Cro/C1-type_HTH"/>
</dbReference>
<dbReference type="SMART" id="SM00530">
    <property type="entry name" value="HTH_XRE"/>
    <property type="match status" value="1"/>
</dbReference>
<dbReference type="SMART" id="SM01043">
    <property type="entry name" value="BTAD"/>
    <property type="match status" value="1"/>
</dbReference>
<dbReference type="EMBL" id="JBHMCF010000037">
    <property type="protein sequence ID" value="MFB9474062.1"/>
    <property type="molecule type" value="Genomic_DNA"/>
</dbReference>
<evidence type="ECO:0000313" key="9">
    <source>
        <dbReference type="EMBL" id="MFB9474062.1"/>
    </source>
</evidence>
<reference evidence="9 10" key="1">
    <citation type="submission" date="2024-09" db="EMBL/GenBank/DDBJ databases">
        <authorList>
            <person name="Sun Q."/>
            <person name="Mori K."/>
        </authorList>
    </citation>
    <scope>NUCLEOTIDE SEQUENCE [LARGE SCALE GENOMIC DNA]</scope>
    <source>
        <strain evidence="9 10">JCM 3324</strain>
    </source>
</reference>
<dbReference type="CDD" id="cd15831">
    <property type="entry name" value="BTAD"/>
    <property type="match status" value="1"/>
</dbReference>
<sequence length="750" mass="81962">MQRLTVKVLGPLEVTVGGRPVRLTRSRLRTLLVALALSAGKTVSMDRLAEMVWSDEFPANSRRTLQNYAGGLRGALGGRWIETRPNGLLLRAAADDVDALRFVRLAEQAAHARDTETERGLLDEAMALSRGEPFEDVPSRWLHETEAPHLAERWLAALERRADLDVAGGPAGDVLAELSKWAPRYPLRESLWLRLLKALDRHGRRAEALQRYEELRSRLAHELGIDPGPELRHLHASLLADHPAPPPPRRPPAQHRSLTGSIGRSFEAVPPRDRLADTSARPPAGGTAAPPMNRPHLRLRDLPAGPRTDAIEPGALLRSWRERASLTQEMLAESTGLSVRTISRLETGPAAKPSLTTLRMLAEALALSDDEQAVLSAALCGGPVRTPGARPPDRARDRVTVPRQLPRNVADFTGRDREVATMVRLGEAGNATITTVEGMPGIGKTALAIRAAHRLADRFPDGQLFVQLHGHTPDRAPVQPHDALHRVLRALGLPENRVPPHMDDQVGLYRSLLADRKVLIVLDDALSETQVSPLLPGSPRCHVIVTGRRRLSGLDGTHALSLDVLPLTDGVTIFSLVAGRDRVAGTPPQVLANMVRRCGLLPLALRLTAARLRSHPRWTVGRLLTRLTAPRQRLSELAAGERSVATAFEMSYRRLTDEHRRAYRLLGTRAPVDFGVEVAAALLDTSTPAAEHALEGLLDGHLLSEPVPGRYRFHDLVRDHAACVMARDDRPESDTAKNASAYGVASYLPA</sequence>
<feature type="DNA-binding region" description="OmpR/PhoB-type" evidence="5">
    <location>
        <begin position="1"/>
        <end position="92"/>
    </location>
</feature>
<dbReference type="InterPro" id="IPR016032">
    <property type="entry name" value="Sig_transdc_resp-reg_C-effctor"/>
</dbReference>
<accession>A0ABV5NV12</accession>
<dbReference type="SUPFAM" id="SSF48452">
    <property type="entry name" value="TPR-like"/>
    <property type="match status" value="1"/>
</dbReference>